<dbReference type="AlphaFoldDB" id="A0A519BH08"/>
<feature type="transmembrane region" description="Helical" evidence="5">
    <location>
        <begin position="13"/>
        <end position="33"/>
    </location>
</feature>
<evidence type="ECO:0000256" key="5">
    <source>
        <dbReference type="SAM" id="Phobius"/>
    </source>
</evidence>
<comment type="subcellular location">
    <subcellularLocation>
        <location evidence="1">Membrane</location>
        <topology evidence="1">Single-pass membrane protein</topology>
    </subcellularLocation>
</comment>
<evidence type="ECO:0000256" key="1">
    <source>
        <dbReference type="ARBA" id="ARBA00004167"/>
    </source>
</evidence>
<keyword evidence="2 5" id="KW-0812">Transmembrane</keyword>
<keyword evidence="3 5" id="KW-1133">Transmembrane helix</keyword>
<dbReference type="SUPFAM" id="SSF74653">
    <property type="entry name" value="TolA/TonB C-terminal domain"/>
    <property type="match status" value="1"/>
</dbReference>
<keyword evidence="4 5" id="KW-0472">Membrane</keyword>
<dbReference type="Gene3D" id="3.30.1150.10">
    <property type="match status" value="1"/>
</dbReference>
<dbReference type="EMBL" id="SGBC01000002">
    <property type="protein sequence ID" value="RZD16553.1"/>
    <property type="molecule type" value="Genomic_DNA"/>
</dbReference>
<sequence length="279" mass="30751">MHNEDKAKGIGKYYIVSFLFHVLLIGLLIFISIKFKSKIQSLGSKVVVSVVSAVPGPLASTRALTHSIKKNTVRAVKKPAVIHNRQHKAITEKKIVSVPVISKAVIPVAKSKSSMIYPKKVVRRHIKPQPYKIVPHKPVYTPPQQVSSSVYSHLNTTIKLNSAYSKLQSSMIAGNVHRFGSYISKITSIIISNFNINLSKYLHFKSIIAFKITKGGLVYDVRLIKSSGSGFFDAQSIAAVKSSAPLPPPPHGFMSYMNSENENNGVLAIFYPKEILKGE</sequence>
<accession>A0A519BH08</accession>
<dbReference type="NCBIfam" id="TIGR01352">
    <property type="entry name" value="tonB_Cterm"/>
    <property type="match status" value="1"/>
</dbReference>
<organism evidence="6 7">
    <name type="scientific">Acididesulfobacter guangdongensis</name>
    <dbReference type="NCBI Taxonomy" id="2597225"/>
    <lineage>
        <taxon>Bacteria</taxon>
        <taxon>Deltaproteobacteria</taxon>
        <taxon>Candidatus Acidulodesulfobacterales</taxon>
        <taxon>Candidatus Acididesulfobacter</taxon>
    </lineage>
</organism>
<dbReference type="Pfam" id="PF13103">
    <property type="entry name" value="TonB_2"/>
    <property type="match status" value="1"/>
</dbReference>
<protein>
    <submittedName>
        <fullName evidence="6">TonB family protein</fullName>
    </submittedName>
</protein>
<evidence type="ECO:0000313" key="6">
    <source>
        <dbReference type="EMBL" id="RZD16553.1"/>
    </source>
</evidence>
<dbReference type="GO" id="GO:0016020">
    <property type="term" value="C:membrane"/>
    <property type="evidence" value="ECO:0007669"/>
    <property type="project" value="UniProtKB-SubCell"/>
</dbReference>
<dbReference type="Proteomes" id="UP000316562">
    <property type="component" value="Unassembled WGS sequence"/>
</dbReference>
<evidence type="ECO:0000256" key="2">
    <source>
        <dbReference type="ARBA" id="ARBA00022692"/>
    </source>
</evidence>
<dbReference type="InterPro" id="IPR006260">
    <property type="entry name" value="TonB/TolA_C"/>
</dbReference>
<evidence type="ECO:0000256" key="3">
    <source>
        <dbReference type="ARBA" id="ARBA00022989"/>
    </source>
</evidence>
<evidence type="ECO:0000256" key="4">
    <source>
        <dbReference type="ARBA" id="ARBA00023136"/>
    </source>
</evidence>
<reference evidence="6 7" key="1">
    <citation type="journal article" date="2019" name="ISME J.">
        <title>Insights into ecological role of a new deltaproteobacterial order Candidatus Acidulodesulfobacterales by metagenomics and metatranscriptomics.</title>
        <authorList>
            <person name="Tan S."/>
            <person name="Liu J."/>
            <person name="Fang Y."/>
            <person name="Hedlund B.P."/>
            <person name="Lian Z.H."/>
            <person name="Huang L.Y."/>
            <person name="Li J.T."/>
            <person name="Huang L.N."/>
            <person name="Li W.J."/>
            <person name="Jiang H.C."/>
            <person name="Dong H.L."/>
            <person name="Shu W.S."/>
        </authorList>
    </citation>
    <scope>NUCLEOTIDE SEQUENCE [LARGE SCALE GENOMIC DNA]</scope>
    <source>
        <strain evidence="6">AP2</strain>
    </source>
</reference>
<evidence type="ECO:0000313" key="7">
    <source>
        <dbReference type="Proteomes" id="UP000316562"/>
    </source>
</evidence>
<gene>
    <name evidence="6" type="ORF">EVJ46_05970</name>
</gene>
<proteinExistence type="predicted"/>
<comment type="caution">
    <text evidence="6">The sequence shown here is derived from an EMBL/GenBank/DDBJ whole genome shotgun (WGS) entry which is preliminary data.</text>
</comment>
<name>A0A519BH08_ACIG2</name>